<sequence>MTTTIVPPARHAKVPVEGTVRHDVQALRAIAVTAVLLYHLWPARLTGGYVGVDVFFVISGFLITSHLLRRPVASFAGLASFWARRVRRLVPAATLVLLVTLAASLVLLPSTVRPTLATEVGASALSLENWVLAASATDYLAAGDLHTPVQHFWSLSVEEQFYLLWPLLVGGLVAAGVRVRRGWLPAAGVGLVVAASLTWSVHLTATDPAAAYFVSTTRFWELGLGALLATLVARASTPLPRPARLLAVWGGLALIGWSVVVFDAATPFPSWTALVPTLGTALVIAAASDGLRGGPSRVWAWRPVGWLGGISYSLYLWHWPLIVLAPFALGHVLVWPEKLAIVALALALAALTKSFVEDPVRRSALLHRRLRSTFVLLALSVALVVGAAAATAAVARAQESAADEAVAAARAESARCFGTSAVHEPGCEPEGTELVTTPAFAKADRPELYADRCWANVRGDARPVCHYGAPDATTKVALLGNSHAGHWQPVIADYLAPADANLTTRLISECYTVDVPIAFAVQAERDRCSAWNAWAIEQTVAGGYDLVVMSDRTFRPLEGVAPGDKADVARASYARVLDEITSSGTPVLVLRDTPAQATEIPDCVAENSAPEEWDACATPASRAIEDDPLAAAGLADTSGLVTVLDVNSLLCVDGSCPPVLGGVIAYFDHGHMTTTLARTLAPEVFAALDEALGREQPTPVGAP</sequence>
<evidence type="ECO:0000313" key="4">
    <source>
        <dbReference type="EMBL" id="PJJ70000.1"/>
    </source>
</evidence>
<gene>
    <name evidence="4" type="ORF">CLV28_2477</name>
</gene>
<reference evidence="4 5" key="1">
    <citation type="submission" date="2017-11" db="EMBL/GenBank/DDBJ databases">
        <title>Genomic Encyclopedia of Archaeal and Bacterial Type Strains, Phase II (KMG-II): From Individual Species to Whole Genera.</title>
        <authorList>
            <person name="Goeker M."/>
        </authorList>
    </citation>
    <scope>NUCLEOTIDE SEQUENCE [LARGE SCALE GENOMIC DNA]</scope>
    <source>
        <strain evidence="4 5">DSM 25478</strain>
    </source>
</reference>
<feature type="transmembrane region" description="Helical" evidence="1">
    <location>
        <begin position="184"/>
        <end position="203"/>
    </location>
</feature>
<feature type="transmembrane region" description="Helical" evidence="1">
    <location>
        <begin position="49"/>
        <end position="68"/>
    </location>
</feature>
<dbReference type="EMBL" id="PGFE01000004">
    <property type="protein sequence ID" value="PJJ70000.1"/>
    <property type="molecule type" value="Genomic_DNA"/>
</dbReference>
<dbReference type="GO" id="GO:0016747">
    <property type="term" value="F:acyltransferase activity, transferring groups other than amino-acyl groups"/>
    <property type="evidence" value="ECO:0007669"/>
    <property type="project" value="InterPro"/>
</dbReference>
<name>A0A2M9CDS3_9CELL</name>
<accession>A0A2M9CDS3</accession>
<keyword evidence="1" id="KW-1133">Transmembrane helix</keyword>
<feature type="transmembrane region" description="Helical" evidence="1">
    <location>
        <begin position="268"/>
        <end position="287"/>
    </location>
</feature>
<feature type="transmembrane region" description="Helical" evidence="1">
    <location>
        <begin position="245"/>
        <end position="262"/>
    </location>
</feature>
<protein>
    <submittedName>
        <fullName evidence="4">Peptidoglycan/LPS O-acetylase OafA/YrhL</fullName>
    </submittedName>
</protein>
<dbReference type="RefSeq" id="WP_100423620.1">
    <property type="nucleotide sequence ID" value="NZ_BOOX01000007.1"/>
</dbReference>
<feature type="domain" description="SGNH" evidence="3">
    <location>
        <begin position="460"/>
        <end position="684"/>
    </location>
</feature>
<dbReference type="PANTHER" id="PTHR23028">
    <property type="entry name" value="ACETYLTRANSFERASE"/>
    <property type="match status" value="1"/>
</dbReference>
<feature type="transmembrane region" description="Helical" evidence="1">
    <location>
        <begin position="376"/>
        <end position="395"/>
    </location>
</feature>
<keyword evidence="1" id="KW-0472">Membrane</keyword>
<evidence type="ECO:0000259" key="3">
    <source>
        <dbReference type="Pfam" id="PF19040"/>
    </source>
</evidence>
<proteinExistence type="predicted"/>
<evidence type="ECO:0000313" key="5">
    <source>
        <dbReference type="Proteomes" id="UP000231693"/>
    </source>
</evidence>
<evidence type="ECO:0000259" key="2">
    <source>
        <dbReference type="Pfam" id="PF01757"/>
    </source>
</evidence>
<dbReference type="GO" id="GO:0009103">
    <property type="term" value="P:lipopolysaccharide biosynthetic process"/>
    <property type="evidence" value="ECO:0007669"/>
    <property type="project" value="TreeGrafter"/>
</dbReference>
<dbReference type="InterPro" id="IPR043968">
    <property type="entry name" value="SGNH"/>
</dbReference>
<dbReference type="Pfam" id="PF01757">
    <property type="entry name" value="Acyl_transf_3"/>
    <property type="match status" value="1"/>
</dbReference>
<dbReference type="OrthoDB" id="3404679at2"/>
<evidence type="ECO:0000256" key="1">
    <source>
        <dbReference type="SAM" id="Phobius"/>
    </source>
</evidence>
<dbReference type="InterPro" id="IPR002656">
    <property type="entry name" value="Acyl_transf_3_dom"/>
</dbReference>
<feature type="transmembrane region" description="Helical" evidence="1">
    <location>
        <begin position="160"/>
        <end position="177"/>
    </location>
</feature>
<dbReference type="GO" id="GO:0016020">
    <property type="term" value="C:membrane"/>
    <property type="evidence" value="ECO:0007669"/>
    <property type="project" value="TreeGrafter"/>
</dbReference>
<feature type="transmembrane region" description="Helical" evidence="1">
    <location>
        <begin position="209"/>
        <end position="233"/>
    </location>
</feature>
<dbReference type="Proteomes" id="UP000231693">
    <property type="component" value="Unassembled WGS sequence"/>
</dbReference>
<keyword evidence="5" id="KW-1185">Reference proteome</keyword>
<dbReference type="AlphaFoldDB" id="A0A2M9CDS3"/>
<feature type="transmembrane region" description="Helical" evidence="1">
    <location>
        <begin position="89"/>
        <end position="108"/>
    </location>
</feature>
<feature type="transmembrane region" description="Helical" evidence="1">
    <location>
        <begin position="339"/>
        <end position="356"/>
    </location>
</feature>
<dbReference type="InterPro" id="IPR050879">
    <property type="entry name" value="Acyltransferase_3"/>
</dbReference>
<dbReference type="Pfam" id="PF19040">
    <property type="entry name" value="SGNH"/>
    <property type="match status" value="1"/>
</dbReference>
<dbReference type="PANTHER" id="PTHR23028:SF53">
    <property type="entry name" value="ACYL_TRANSF_3 DOMAIN-CONTAINING PROTEIN"/>
    <property type="match status" value="1"/>
</dbReference>
<feature type="domain" description="Acyltransferase 3" evidence="2">
    <location>
        <begin position="23"/>
        <end position="351"/>
    </location>
</feature>
<feature type="transmembrane region" description="Helical" evidence="1">
    <location>
        <begin position="299"/>
        <end position="319"/>
    </location>
</feature>
<organism evidence="4 5">
    <name type="scientific">Sediminihabitans luteus</name>
    <dbReference type="NCBI Taxonomy" id="1138585"/>
    <lineage>
        <taxon>Bacteria</taxon>
        <taxon>Bacillati</taxon>
        <taxon>Actinomycetota</taxon>
        <taxon>Actinomycetes</taxon>
        <taxon>Micrococcales</taxon>
        <taxon>Cellulomonadaceae</taxon>
        <taxon>Sediminihabitans</taxon>
    </lineage>
</organism>
<keyword evidence="1" id="KW-0812">Transmembrane</keyword>
<comment type="caution">
    <text evidence="4">The sequence shown here is derived from an EMBL/GenBank/DDBJ whole genome shotgun (WGS) entry which is preliminary data.</text>
</comment>